<dbReference type="EMBL" id="GBXM01035617">
    <property type="protein sequence ID" value="JAH72960.1"/>
    <property type="molecule type" value="Transcribed_RNA"/>
</dbReference>
<evidence type="ECO:0000313" key="1">
    <source>
        <dbReference type="EMBL" id="JAH72960.1"/>
    </source>
</evidence>
<protein>
    <submittedName>
        <fullName evidence="1">Uncharacterized protein</fullName>
    </submittedName>
</protein>
<organism evidence="1">
    <name type="scientific">Anguilla anguilla</name>
    <name type="common">European freshwater eel</name>
    <name type="synonym">Muraena anguilla</name>
    <dbReference type="NCBI Taxonomy" id="7936"/>
    <lineage>
        <taxon>Eukaryota</taxon>
        <taxon>Metazoa</taxon>
        <taxon>Chordata</taxon>
        <taxon>Craniata</taxon>
        <taxon>Vertebrata</taxon>
        <taxon>Euteleostomi</taxon>
        <taxon>Actinopterygii</taxon>
        <taxon>Neopterygii</taxon>
        <taxon>Teleostei</taxon>
        <taxon>Anguilliformes</taxon>
        <taxon>Anguillidae</taxon>
        <taxon>Anguilla</taxon>
    </lineage>
</organism>
<name>A0A0E9V686_ANGAN</name>
<sequence>MSGLSLLLLSRCLYSSAKKNVQALQFLE</sequence>
<reference evidence="1" key="1">
    <citation type="submission" date="2014-11" db="EMBL/GenBank/DDBJ databases">
        <authorList>
            <person name="Amaro Gonzalez C."/>
        </authorList>
    </citation>
    <scope>NUCLEOTIDE SEQUENCE</scope>
</reference>
<proteinExistence type="predicted"/>
<dbReference type="AlphaFoldDB" id="A0A0E9V686"/>
<accession>A0A0E9V686</accession>
<reference evidence="1" key="2">
    <citation type="journal article" date="2015" name="Fish Shellfish Immunol.">
        <title>Early steps in the European eel (Anguilla anguilla)-Vibrio vulnificus interaction in the gills: Role of the RtxA13 toxin.</title>
        <authorList>
            <person name="Callol A."/>
            <person name="Pajuelo D."/>
            <person name="Ebbesson L."/>
            <person name="Teles M."/>
            <person name="MacKenzie S."/>
            <person name="Amaro C."/>
        </authorList>
    </citation>
    <scope>NUCLEOTIDE SEQUENCE</scope>
</reference>